<feature type="chain" id="PRO_5040721644" evidence="1">
    <location>
        <begin position="20"/>
        <end position="96"/>
    </location>
</feature>
<comment type="caution">
    <text evidence="2">The sequence shown here is derived from an EMBL/GenBank/DDBJ whole genome shotgun (WGS) entry which is preliminary data.</text>
</comment>
<feature type="signal peptide" evidence="1">
    <location>
        <begin position="1"/>
        <end position="19"/>
    </location>
</feature>
<evidence type="ECO:0000313" key="3">
    <source>
        <dbReference type="Proteomes" id="UP001155128"/>
    </source>
</evidence>
<dbReference type="InterPro" id="IPR058067">
    <property type="entry name" value="CC_3452-like"/>
</dbReference>
<dbReference type="EMBL" id="JAMSHT010000001">
    <property type="protein sequence ID" value="MCM8557889.1"/>
    <property type="molecule type" value="Genomic_DNA"/>
</dbReference>
<dbReference type="AlphaFoldDB" id="A0A9X2J2L0"/>
<dbReference type="InterPro" id="IPR058513">
    <property type="entry name" value="DUF8200"/>
</dbReference>
<protein>
    <submittedName>
        <fullName evidence="2">Uncharacterized protein</fullName>
    </submittedName>
</protein>
<evidence type="ECO:0000313" key="2">
    <source>
        <dbReference type="EMBL" id="MCM8557889.1"/>
    </source>
</evidence>
<evidence type="ECO:0000256" key="1">
    <source>
        <dbReference type="SAM" id="SignalP"/>
    </source>
</evidence>
<dbReference type="RefSeq" id="WP_252114348.1">
    <property type="nucleotide sequence ID" value="NZ_JAMSHT010000001.1"/>
</dbReference>
<sequence length="96" mass="9959">MRLFFAATALSLTAAPAMAAGPLVSATLTEAAEGNVAVKGAAFRCNGNECRTNSDRSRPAVLCERLVKEVGPVTRFAIDGEEFDADALAACNAKAR</sequence>
<accession>A0A9X2J2L0</accession>
<organism evidence="2 3">
    <name type="scientific">Sphingomicrobium sediminis</name>
    <dbReference type="NCBI Taxonomy" id="2950949"/>
    <lineage>
        <taxon>Bacteria</taxon>
        <taxon>Pseudomonadati</taxon>
        <taxon>Pseudomonadota</taxon>
        <taxon>Alphaproteobacteria</taxon>
        <taxon>Sphingomonadales</taxon>
        <taxon>Sphingomonadaceae</taxon>
        <taxon>Sphingomicrobium</taxon>
    </lineage>
</organism>
<name>A0A9X2J2L0_9SPHN</name>
<keyword evidence="1" id="KW-0732">Signal</keyword>
<keyword evidence="3" id="KW-1185">Reference proteome</keyword>
<dbReference type="Proteomes" id="UP001155128">
    <property type="component" value="Unassembled WGS sequence"/>
</dbReference>
<reference evidence="2" key="1">
    <citation type="submission" date="2022-06" db="EMBL/GenBank/DDBJ databases">
        <title>Sphingomicrobium sedimins sp. nov., a marine bacterium isolated from tidal flat.</title>
        <authorList>
            <person name="Kim C.-H."/>
            <person name="Yoo Y."/>
            <person name="Kim J.-J."/>
        </authorList>
    </citation>
    <scope>NUCLEOTIDE SEQUENCE</scope>
    <source>
        <strain evidence="2">GRR-S6-50</strain>
    </source>
</reference>
<gene>
    <name evidence="2" type="ORF">NDO55_08665</name>
</gene>
<proteinExistence type="predicted"/>
<dbReference type="NCBIfam" id="NF047636">
    <property type="entry name" value="CC_3452_fam"/>
    <property type="match status" value="1"/>
</dbReference>
<dbReference type="Pfam" id="PF26624">
    <property type="entry name" value="DUF8200"/>
    <property type="match status" value="1"/>
</dbReference>